<dbReference type="InParanoid" id="A0A061AB32"/>
<dbReference type="SUPFAM" id="SSF55811">
    <property type="entry name" value="Nudix"/>
    <property type="match status" value="1"/>
</dbReference>
<dbReference type="CDD" id="cd03674">
    <property type="entry name" value="NUDIX_Hydrolase"/>
    <property type="match status" value="1"/>
</dbReference>
<dbReference type="Gene3D" id="3.90.79.10">
    <property type="entry name" value="Nucleoside Triphosphate Pyrophosphohydrolase"/>
    <property type="match status" value="1"/>
</dbReference>
<dbReference type="AlphaFoldDB" id="A0A061AB32"/>
<dbReference type="HOGENOM" id="CLU_101758_1_0_14"/>
<evidence type="ECO:0000313" key="1">
    <source>
        <dbReference type="EMBL" id="CDR30614.1"/>
    </source>
</evidence>
<dbReference type="KEGG" id="aoc:Aocu_05410"/>
<dbReference type="STRING" id="35623.Aocu_05410"/>
<reference evidence="2" key="1">
    <citation type="submission" date="2014-05" db="EMBL/GenBank/DDBJ databases">
        <authorList>
            <person name="Kube M."/>
        </authorList>
    </citation>
    <scope>NUCLEOTIDE SEQUENCE [LARGE SCALE GENOMIC DNA]</scope>
</reference>
<keyword evidence="2" id="KW-1185">Reference proteome</keyword>
<evidence type="ECO:0000313" key="2">
    <source>
        <dbReference type="Proteomes" id="UP000032434"/>
    </source>
</evidence>
<organism evidence="1 2">
    <name type="scientific">Acholeplasma oculi</name>
    <dbReference type="NCBI Taxonomy" id="35623"/>
    <lineage>
        <taxon>Bacteria</taxon>
        <taxon>Bacillati</taxon>
        <taxon>Mycoplasmatota</taxon>
        <taxon>Mollicutes</taxon>
        <taxon>Acholeplasmatales</taxon>
        <taxon>Acholeplasmataceae</taxon>
        <taxon>Acholeplasma</taxon>
    </lineage>
</organism>
<dbReference type="RefSeq" id="WP_045749142.1">
    <property type="nucleotide sequence ID" value="NZ_FUZK01000003.1"/>
</dbReference>
<accession>A0A061AB32</accession>
<dbReference type="EMBL" id="LK028559">
    <property type="protein sequence ID" value="CDR30614.1"/>
    <property type="molecule type" value="Genomic_DNA"/>
</dbReference>
<protein>
    <submittedName>
        <fullName evidence="1">NUDIX hydrolase</fullName>
    </submittedName>
</protein>
<dbReference type="Proteomes" id="UP000032434">
    <property type="component" value="Chromosome 1"/>
</dbReference>
<dbReference type="OrthoDB" id="9787880at2"/>
<dbReference type="GO" id="GO:0016787">
    <property type="term" value="F:hydrolase activity"/>
    <property type="evidence" value="ECO:0007669"/>
    <property type="project" value="UniProtKB-KW"/>
</dbReference>
<sequence length="186" mass="21362">MHIKIIENYQPKNEQEAIDKLAMLDFAKKNPDALFRTNLIAHFSNSAIILNSSLTKVLFANHLIYKSWGWIGGHNDGNPNFLEILLEEATEETGVKNVSPLFDEPVALDNILVHNHIKRGHYVGDHIHMNLTYLLIADENEALVTKIDENSGVQWFDLDDVLNHVTEERMIPIYQKIFSYIKTIKI</sequence>
<keyword evidence="1" id="KW-0378">Hydrolase</keyword>
<name>A0A061AB32_9MOLU</name>
<proteinExistence type="predicted"/>
<dbReference type="InterPro" id="IPR015797">
    <property type="entry name" value="NUDIX_hydrolase-like_dom_sf"/>
</dbReference>
<gene>
    <name evidence="1" type="ORF">Aocu_05410</name>
</gene>
<dbReference type="PATRIC" id="fig|35623.3.peg.542"/>